<dbReference type="InterPro" id="IPR009057">
    <property type="entry name" value="Homeodomain-like_sf"/>
</dbReference>
<proteinExistence type="predicted"/>
<gene>
    <name evidence="5" type="ORF">ACFO6V_13470</name>
</gene>
<evidence type="ECO:0000256" key="2">
    <source>
        <dbReference type="ARBA" id="ARBA00023125"/>
    </source>
</evidence>
<dbReference type="PANTHER" id="PTHR46796">
    <property type="entry name" value="HTH-TYPE TRANSCRIPTIONAL ACTIVATOR RHAS-RELATED"/>
    <property type="match status" value="1"/>
</dbReference>
<comment type="caution">
    <text evidence="5">The sequence shown here is derived from an EMBL/GenBank/DDBJ whole genome shotgun (WGS) entry which is preliminary data.</text>
</comment>
<evidence type="ECO:0000313" key="6">
    <source>
        <dbReference type="Proteomes" id="UP001596011"/>
    </source>
</evidence>
<protein>
    <submittedName>
        <fullName evidence="5">Helix-turn-helix domain-containing protein</fullName>
    </submittedName>
</protein>
<sequence>MRRSTSVLTAPEYSVRVVACSDDHRGWSAAEPVETFGLVLARRGHFRLVNGGVEQAVDVTQGYTQIPGLDQRFAHPSGGDVCTFVSVGAALWHEITGDRPTSTTVRIDGVTELAHRLLLRTAHDAADPAERLVRTVAAAARTSASDDGGAARTPAARASRTRLVVHAREAVLDDSPASHDLVSLARALKVSPAHLSRIFVTETGVSLTRFRNRVRVSRVLARLEAGDDDLAAIAGDLGFADQAHLTRTVRVTLGTTPARLRSAFTDGNA</sequence>
<dbReference type="SUPFAM" id="SSF46689">
    <property type="entry name" value="Homeodomain-like"/>
    <property type="match status" value="2"/>
</dbReference>
<dbReference type="Proteomes" id="UP001596011">
    <property type="component" value="Unassembled WGS sequence"/>
</dbReference>
<evidence type="ECO:0000259" key="4">
    <source>
        <dbReference type="PROSITE" id="PS01124"/>
    </source>
</evidence>
<reference evidence="6" key="1">
    <citation type="journal article" date="2019" name="Int. J. Syst. Evol. Microbiol.">
        <title>The Global Catalogue of Microorganisms (GCM) 10K type strain sequencing project: providing services to taxonomists for standard genome sequencing and annotation.</title>
        <authorList>
            <consortium name="The Broad Institute Genomics Platform"/>
            <consortium name="The Broad Institute Genome Sequencing Center for Infectious Disease"/>
            <person name="Wu L."/>
            <person name="Ma J."/>
        </authorList>
    </citation>
    <scope>NUCLEOTIDE SEQUENCE [LARGE SCALE GENOMIC DNA]</scope>
    <source>
        <strain evidence="6">CCUG 42722</strain>
    </source>
</reference>
<dbReference type="InterPro" id="IPR050204">
    <property type="entry name" value="AraC_XylS_family_regulators"/>
</dbReference>
<dbReference type="EMBL" id="JBHSFI010000004">
    <property type="protein sequence ID" value="MFC4629251.1"/>
    <property type="molecule type" value="Genomic_DNA"/>
</dbReference>
<dbReference type="InterPro" id="IPR018060">
    <property type="entry name" value="HTH_AraC"/>
</dbReference>
<accession>A0ABV9HJC4</accession>
<keyword evidence="2" id="KW-0238">DNA-binding</keyword>
<feature type="domain" description="HTH araC/xylS-type" evidence="4">
    <location>
        <begin position="162"/>
        <end position="263"/>
    </location>
</feature>
<keyword evidence="3" id="KW-0804">Transcription</keyword>
<keyword evidence="6" id="KW-1185">Reference proteome</keyword>
<evidence type="ECO:0000313" key="5">
    <source>
        <dbReference type="EMBL" id="MFC4629251.1"/>
    </source>
</evidence>
<name>A0ABV9HJC4_9MICO</name>
<dbReference type="Gene3D" id="1.10.10.60">
    <property type="entry name" value="Homeodomain-like"/>
    <property type="match status" value="1"/>
</dbReference>
<organism evidence="5 6">
    <name type="scientific">Promicromonospora alba</name>
    <dbReference type="NCBI Taxonomy" id="1616110"/>
    <lineage>
        <taxon>Bacteria</taxon>
        <taxon>Bacillati</taxon>
        <taxon>Actinomycetota</taxon>
        <taxon>Actinomycetes</taxon>
        <taxon>Micrococcales</taxon>
        <taxon>Promicromonosporaceae</taxon>
        <taxon>Promicromonospora</taxon>
    </lineage>
</organism>
<evidence type="ECO:0000256" key="1">
    <source>
        <dbReference type="ARBA" id="ARBA00023015"/>
    </source>
</evidence>
<dbReference type="SMART" id="SM00342">
    <property type="entry name" value="HTH_ARAC"/>
    <property type="match status" value="1"/>
</dbReference>
<dbReference type="RefSeq" id="WP_377136156.1">
    <property type="nucleotide sequence ID" value="NZ_JBHSFI010000004.1"/>
</dbReference>
<dbReference type="PROSITE" id="PS01124">
    <property type="entry name" value="HTH_ARAC_FAMILY_2"/>
    <property type="match status" value="1"/>
</dbReference>
<keyword evidence="1" id="KW-0805">Transcription regulation</keyword>
<dbReference type="Pfam" id="PF12833">
    <property type="entry name" value="HTH_18"/>
    <property type="match status" value="1"/>
</dbReference>
<evidence type="ECO:0000256" key="3">
    <source>
        <dbReference type="ARBA" id="ARBA00023163"/>
    </source>
</evidence>